<dbReference type="InterPro" id="IPR050129">
    <property type="entry name" value="Zn_alcohol_dh"/>
</dbReference>
<reference evidence="3" key="1">
    <citation type="journal article" date="2014" name="Front. Microbiol.">
        <title>High frequency of phylogenetically diverse reductive dehalogenase-homologous genes in deep subseafloor sedimentary metagenomes.</title>
        <authorList>
            <person name="Kawai M."/>
            <person name="Futagami T."/>
            <person name="Toyoda A."/>
            <person name="Takaki Y."/>
            <person name="Nishi S."/>
            <person name="Hori S."/>
            <person name="Arai W."/>
            <person name="Tsubouchi T."/>
            <person name="Morono Y."/>
            <person name="Uchiyama I."/>
            <person name="Ito T."/>
            <person name="Fujiyama A."/>
            <person name="Inagaki F."/>
            <person name="Takami H."/>
        </authorList>
    </citation>
    <scope>NUCLEOTIDE SEQUENCE</scope>
    <source>
        <strain evidence="3">Expedition CK06-06</strain>
    </source>
</reference>
<organism evidence="3">
    <name type="scientific">marine sediment metagenome</name>
    <dbReference type="NCBI Taxonomy" id="412755"/>
    <lineage>
        <taxon>unclassified sequences</taxon>
        <taxon>metagenomes</taxon>
        <taxon>ecological metagenomes</taxon>
    </lineage>
</organism>
<dbReference type="AlphaFoldDB" id="X0VGP3"/>
<evidence type="ECO:0000256" key="1">
    <source>
        <dbReference type="ARBA" id="ARBA00023002"/>
    </source>
</evidence>
<dbReference type="Pfam" id="PF00107">
    <property type="entry name" value="ADH_zinc_N"/>
    <property type="match status" value="1"/>
</dbReference>
<keyword evidence="1" id="KW-0560">Oxidoreductase</keyword>
<proteinExistence type="predicted"/>
<dbReference type="EMBL" id="BARS01023338">
    <property type="protein sequence ID" value="GAG10387.1"/>
    <property type="molecule type" value="Genomic_DNA"/>
</dbReference>
<dbReference type="InterPro" id="IPR036291">
    <property type="entry name" value="NAD(P)-bd_dom_sf"/>
</dbReference>
<dbReference type="PANTHER" id="PTHR43401">
    <property type="entry name" value="L-THREONINE 3-DEHYDROGENASE"/>
    <property type="match status" value="1"/>
</dbReference>
<gene>
    <name evidence="3" type="ORF">S01H1_37167</name>
</gene>
<evidence type="ECO:0000313" key="3">
    <source>
        <dbReference type="EMBL" id="GAG10387.1"/>
    </source>
</evidence>
<sequence>MQAVLDNKPDKDDKVLVIGGGVIGSLIVQSIRALGIDCNITVSEPSKFHAEFVAKVGANTVITDGDIFDHTRRITGAESYQPMRGEKISMGGFTKIFDTVGNSETMNNSMRIMAAGGVLSVVGITNEVKLDPTPLWLKLQTLKGVFCYGYNTFNGEKRHTFEIAIDLVKEGKIKLDDMVTHELPLQRYKSMIQINANKGKNRAIKTMVSFV</sequence>
<comment type="caution">
    <text evidence="3">The sequence shown here is derived from an EMBL/GenBank/DDBJ whole genome shotgun (WGS) entry which is preliminary data.</text>
</comment>
<dbReference type="PANTHER" id="PTHR43401:SF2">
    <property type="entry name" value="L-THREONINE 3-DEHYDROGENASE"/>
    <property type="match status" value="1"/>
</dbReference>
<dbReference type="GO" id="GO:0016491">
    <property type="term" value="F:oxidoreductase activity"/>
    <property type="evidence" value="ECO:0007669"/>
    <property type="project" value="UniProtKB-KW"/>
</dbReference>
<dbReference type="InterPro" id="IPR013149">
    <property type="entry name" value="ADH-like_C"/>
</dbReference>
<feature type="domain" description="Alcohol dehydrogenase-like C-terminal" evidence="2">
    <location>
        <begin position="23"/>
        <end position="158"/>
    </location>
</feature>
<dbReference type="Gene3D" id="3.40.50.720">
    <property type="entry name" value="NAD(P)-binding Rossmann-like Domain"/>
    <property type="match status" value="1"/>
</dbReference>
<name>X0VGP3_9ZZZZ</name>
<accession>X0VGP3</accession>
<protein>
    <recommendedName>
        <fullName evidence="2">Alcohol dehydrogenase-like C-terminal domain-containing protein</fullName>
    </recommendedName>
</protein>
<evidence type="ECO:0000259" key="2">
    <source>
        <dbReference type="Pfam" id="PF00107"/>
    </source>
</evidence>
<dbReference type="SUPFAM" id="SSF51735">
    <property type="entry name" value="NAD(P)-binding Rossmann-fold domains"/>
    <property type="match status" value="1"/>
</dbReference>
<dbReference type="Gene3D" id="3.90.180.10">
    <property type="entry name" value="Medium-chain alcohol dehydrogenases, catalytic domain"/>
    <property type="match status" value="1"/>
</dbReference>